<proteinExistence type="predicted"/>
<dbReference type="Proteomes" id="UP001595696">
    <property type="component" value="Unassembled WGS sequence"/>
</dbReference>
<dbReference type="Gene3D" id="3.40.50.2300">
    <property type="match status" value="2"/>
</dbReference>
<feature type="region of interest" description="Disordered" evidence="1">
    <location>
        <begin position="868"/>
        <end position="889"/>
    </location>
</feature>
<evidence type="ECO:0000256" key="1">
    <source>
        <dbReference type="SAM" id="MobiDB-lite"/>
    </source>
</evidence>
<dbReference type="EMBL" id="JBHSAX010000014">
    <property type="protein sequence ID" value="MFC3963297.1"/>
    <property type="molecule type" value="Genomic_DNA"/>
</dbReference>
<evidence type="ECO:0008006" key="4">
    <source>
        <dbReference type="Google" id="ProtNLM"/>
    </source>
</evidence>
<gene>
    <name evidence="2" type="ORF">ACFO0B_14995</name>
</gene>
<evidence type="ECO:0000313" key="3">
    <source>
        <dbReference type="Proteomes" id="UP001595696"/>
    </source>
</evidence>
<dbReference type="SUPFAM" id="SSF53822">
    <property type="entry name" value="Periplasmic binding protein-like I"/>
    <property type="match status" value="1"/>
</dbReference>
<comment type="caution">
    <text evidence="2">The sequence shown here is derived from an EMBL/GenBank/DDBJ whole genome shotgun (WGS) entry which is preliminary data.</text>
</comment>
<evidence type="ECO:0000313" key="2">
    <source>
        <dbReference type="EMBL" id="MFC3963297.1"/>
    </source>
</evidence>
<protein>
    <recommendedName>
        <fullName evidence="4">ABC-type branched-subunit amino acid transport system substrate-binding protein</fullName>
    </recommendedName>
</protein>
<dbReference type="RefSeq" id="WP_378613035.1">
    <property type="nucleotide sequence ID" value="NZ_JBHSAX010000014.1"/>
</dbReference>
<accession>A0ABV8DT79</accession>
<keyword evidence="3" id="KW-1185">Reference proteome</keyword>
<organism evidence="2 3">
    <name type="scientific">Nocardia jiangsuensis</name>
    <dbReference type="NCBI Taxonomy" id="1691563"/>
    <lineage>
        <taxon>Bacteria</taxon>
        <taxon>Bacillati</taxon>
        <taxon>Actinomycetota</taxon>
        <taxon>Actinomycetes</taxon>
        <taxon>Mycobacteriales</taxon>
        <taxon>Nocardiaceae</taxon>
        <taxon>Nocardia</taxon>
    </lineage>
</organism>
<dbReference type="InterPro" id="IPR028082">
    <property type="entry name" value="Peripla_BP_I"/>
</dbReference>
<name>A0ABV8DT79_9NOCA</name>
<sequence>MLFKVIDQLCRRPRVGDRWPRGTGGRGLPMLCLVRGDARTDILDTISKHLKSQYPSDLRRSYQALPVPDLEANAGPEPTGSVARVRDILDLAASRFVRNPDVRGPRLRFERLTLLLWLMEQRVDHDERHPDRTMRMRLLQRGLAVRLDHWIQRADAESSNDTWWWRASLWFLRLLTVAAFQVAVTGRVPVLSGRYRWFLRQPYLAPGLSGTFVRFASRLTEDEWKNEDQDSVRLLLIHAFLEDLRRAYRLRFWQVWRRRETVYPVLLVDNADAANGGFSLLESINTVRNQTGLFDPLLVIATAATAPPDAGSNDTARRLYDAAEAGDAYERWCDELLRDQRRRRETAWFLPIQISAVVAGQPDNNWSPINTFAKRVRPAWWLSRWIRIGVPAVVVALAAGTALWWQDAQWDRHCGSRNRDLIWTGSECVGISDGSFSFLPSDDAFRKVEVVIADQNRQAEEQHRSNPARPFITIVVLEGFTAPAGEASVSAGPRKSIEGVAVAQARQLSGPASTPLVKVLLANAGKQLDQGYRLVQPLRALLRRDPTVVGVVGLDQSRLTVLTLIHELSRMGVPMVSSTLSADTLAQSSPLYFQVAPSNRREAQVAAAFADRLVREENRPRTVRIYYSGDEDDIYSSNLQQDAREEFEALGFTVQSVAFAPPGITGQLSAGAAGRDICGGYRGVTFFAARGADFEEFISGAEGCGGKDSLLIGDDDIANHVADDAMRTRTRAIPYYYLSFANDAIGVGAAQDYYEPWNKLFASRPPDSGPPSDPYGPLAYDATQVLITAATYLHDSQPPIPLSTGAVWREITAIHTPQQDDGQPSKALEGVTGTIDYGGDIARNVPLNKPITVVHVMDGEVVPDFRGYCGPPEPDPEQRSEDWCPQTDD</sequence>
<reference evidence="3" key="1">
    <citation type="journal article" date="2019" name="Int. J. Syst. Evol. Microbiol.">
        <title>The Global Catalogue of Microorganisms (GCM) 10K type strain sequencing project: providing services to taxonomists for standard genome sequencing and annotation.</title>
        <authorList>
            <consortium name="The Broad Institute Genomics Platform"/>
            <consortium name="The Broad Institute Genome Sequencing Center for Infectious Disease"/>
            <person name="Wu L."/>
            <person name="Ma J."/>
        </authorList>
    </citation>
    <scope>NUCLEOTIDE SEQUENCE [LARGE SCALE GENOMIC DNA]</scope>
    <source>
        <strain evidence="3">CGMCC 4.7330</strain>
    </source>
</reference>